<accession>A0A1G1W737</accession>
<feature type="compositionally biased region" description="Pro residues" evidence="2">
    <location>
        <begin position="133"/>
        <end position="158"/>
    </location>
</feature>
<feature type="region of interest" description="Disordered" evidence="2">
    <location>
        <begin position="127"/>
        <end position="160"/>
    </location>
</feature>
<feature type="coiled-coil region" evidence="1">
    <location>
        <begin position="99"/>
        <end position="126"/>
    </location>
</feature>
<protein>
    <submittedName>
        <fullName evidence="3">Uncharacterized protein</fullName>
    </submittedName>
</protein>
<sequence>MEKVANLCTAQELEEVLGKKYFYRQGIYRLAEDGKINSYQVGGVLYFSRDELILAAINKLVERIRYRYPWLTRLPLRVKNNENKELLIYGFPDGREITADTENETEEDLLNKVEALREEVTKMADVPVNPLYEPGPPPPPPGHHGPPPPPPHHGPPPHVETMEVLRRIEDRLAKIEEKLG</sequence>
<name>A0A1G1W737_9BACT</name>
<comment type="caution">
    <text evidence="3">The sequence shown here is derived from an EMBL/GenBank/DDBJ whole genome shotgun (WGS) entry which is preliminary data.</text>
</comment>
<evidence type="ECO:0000313" key="4">
    <source>
        <dbReference type="Proteomes" id="UP000176631"/>
    </source>
</evidence>
<evidence type="ECO:0000256" key="2">
    <source>
        <dbReference type="SAM" id="MobiDB-lite"/>
    </source>
</evidence>
<dbReference type="EMBL" id="MHCP01000028">
    <property type="protein sequence ID" value="OGY23157.1"/>
    <property type="molecule type" value="Genomic_DNA"/>
</dbReference>
<dbReference type="AlphaFoldDB" id="A0A1G1W737"/>
<keyword evidence="1" id="KW-0175">Coiled coil</keyword>
<evidence type="ECO:0000256" key="1">
    <source>
        <dbReference type="SAM" id="Coils"/>
    </source>
</evidence>
<evidence type="ECO:0000313" key="3">
    <source>
        <dbReference type="EMBL" id="OGY23157.1"/>
    </source>
</evidence>
<dbReference type="STRING" id="1802593.A2172_02140"/>
<dbReference type="Proteomes" id="UP000176631">
    <property type="component" value="Unassembled WGS sequence"/>
</dbReference>
<reference evidence="3 4" key="1">
    <citation type="journal article" date="2016" name="Nat. Commun.">
        <title>Thousands of microbial genomes shed light on interconnected biogeochemical processes in an aquifer system.</title>
        <authorList>
            <person name="Anantharaman K."/>
            <person name="Brown C.T."/>
            <person name="Hug L.A."/>
            <person name="Sharon I."/>
            <person name="Castelle C.J."/>
            <person name="Probst A.J."/>
            <person name="Thomas B.C."/>
            <person name="Singh A."/>
            <person name="Wilkins M.J."/>
            <person name="Karaoz U."/>
            <person name="Brodie E.L."/>
            <person name="Williams K.H."/>
            <person name="Hubbard S.S."/>
            <person name="Banfield J.F."/>
        </authorList>
    </citation>
    <scope>NUCLEOTIDE SEQUENCE [LARGE SCALE GENOMIC DNA]</scope>
</reference>
<gene>
    <name evidence="3" type="ORF">A2172_02140</name>
</gene>
<proteinExistence type="predicted"/>
<organism evidence="3 4">
    <name type="scientific">Candidatus Woykebacteria bacterium RBG_13_40_15</name>
    <dbReference type="NCBI Taxonomy" id="1802593"/>
    <lineage>
        <taxon>Bacteria</taxon>
        <taxon>Candidatus Woykeibacteriota</taxon>
    </lineage>
</organism>